<dbReference type="GO" id="GO:0016757">
    <property type="term" value="F:glycosyltransferase activity"/>
    <property type="evidence" value="ECO:0007669"/>
    <property type="project" value="InterPro"/>
</dbReference>
<sequence>MSIKTLFVDAHTFDENHQGIRTFIKGIYQAIQIDSSKLQIYLAANNISNLKEEFKDQPDFKYIQLQTKNKYKRLAYEIPKIIKRHQFDFAHFNYYLPLFLNNKCQYIVTIHDVLFIDFPQYFPLKYRLINTYLFKRSALKAQILTTVSNYSAERIKYHFNIPLKQIHVLPNAINKEYTSVHHKQKDKIYIKKNYNLDKFIVYVSRIEPRKNHLKLLQAYKELELWKKEISLVFIGKESFIDPKLNSLIAEVNKESQGKLVRFDNVANKDLIRFYNAAELAVFPSLCEGFGIPPIESAVLKTPTLCSNSTAMKDFAFFGDKLFDANSKEILKKMLLIEIENNKLEQENERLEKIAESIIHTYSWNRTANMLKNLILKN</sequence>
<dbReference type="InterPro" id="IPR001296">
    <property type="entry name" value="Glyco_trans_1"/>
</dbReference>
<feature type="domain" description="Glycosyl transferase family 1" evidence="3">
    <location>
        <begin position="194"/>
        <end position="341"/>
    </location>
</feature>
<evidence type="ECO:0000259" key="4">
    <source>
        <dbReference type="Pfam" id="PF13439"/>
    </source>
</evidence>
<dbReference type="AlphaFoldDB" id="A0A3D6BLZ3"/>
<evidence type="ECO:0000259" key="3">
    <source>
        <dbReference type="Pfam" id="PF00534"/>
    </source>
</evidence>
<proteinExistence type="predicted"/>
<dbReference type="InterPro" id="IPR028098">
    <property type="entry name" value="Glyco_trans_4-like_N"/>
</dbReference>
<dbReference type="PANTHER" id="PTHR46401">
    <property type="entry name" value="GLYCOSYLTRANSFERASE WBBK-RELATED"/>
    <property type="match status" value="1"/>
</dbReference>
<feature type="coiled-coil region" evidence="2">
    <location>
        <begin position="326"/>
        <end position="360"/>
    </location>
</feature>
<dbReference type="Pfam" id="PF13439">
    <property type="entry name" value="Glyco_transf_4"/>
    <property type="match status" value="1"/>
</dbReference>
<dbReference type="CDD" id="cd03809">
    <property type="entry name" value="GT4_MtfB-like"/>
    <property type="match status" value="1"/>
</dbReference>
<dbReference type="EMBL" id="DPRK01000019">
    <property type="protein sequence ID" value="HCY80302.1"/>
    <property type="molecule type" value="Genomic_DNA"/>
</dbReference>
<gene>
    <name evidence="5" type="ORF">DHV22_01165</name>
</gene>
<dbReference type="Proteomes" id="UP000263268">
    <property type="component" value="Unassembled WGS sequence"/>
</dbReference>
<keyword evidence="2" id="KW-0175">Coiled coil</keyword>
<dbReference type="Gene3D" id="3.40.50.2000">
    <property type="entry name" value="Glycogen Phosphorylase B"/>
    <property type="match status" value="2"/>
</dbReference>
<feature type="domain" description="Glycosyltransferase subfamily 4-like N-terminal" evidence="4">
    <location>
        <begin position="67"/>
        <end position="176"/>
    </location>
</feature>
<evidence type="ECO:0000313" key="6">
    <source>
        <dbReference type="Proteomes" id="UP000263268"/>
    </source>
</evidence>
<dbReference type="SUPFAM" id="SSF53756">
    <property type="entry name" value="UDP-Glycosyltransferase/glycogen phosphorylase"/>
    <property type="match status" value="1"/>
</dbReference>
<keyword evidence="1 5" id="KW-0808">Transferase</keyword>
<dbReference type="Pfam" id="PF00534">
    <property type="entry name" value="Glycos_transf_1"/>
    <property type="match status" value="1"/>
</dbReference>
<reference evidence="5 6" key="1">
    <citation type="journal article" date="2018" name="Nat. Biotechnol.">
        <title>A standardized bacterial taxonomy based on genome phylogeny substantially revises the tree of life.</title>
        <authorList>
            <person name="Parks D.H."/>
            <person name="Chuvochina M."/>
            <person name="Waite D.W."/>
            <person name="Rinke C."/>
            <person name="Skarshewski A."/>
            <person name="Chaumeil P.A."/>
            <person name="Hugenholtz P."/>
        </authorList>
    </citation>
    <scope>NUCLEOTIDE SEQUENCE [LARGE SCALE GENOMIC DNA]</scope>
    <source>
        <strain evidence="5">UBA10227</strain>
    </source>
</reference>
<dbReference type="PANTHER" id="PTHR46401:SF2">
    <property type="entry name" value="GLYCOSYLTRANSFERASE WBBK-RELATED"/>
    <property type="match status" value="1"/>
</dbReference>
<comment type="caution">
    <text evidence="5">The sequence shown here is derived from an EMBL/GenBank/DDBJ whole genome shotgun (WGS) entry which is preliminary data.</text>
</comment>
<organism evidence="5 6">
    <name type="scientific">Xanthomarina gelatinilytica</name>
    <dbReference type="NCBI Taxonomy" id="1137281"/>
    <lineage>
        <taxon>Bacteria</taxon>
        <taxon>Pseudomonadati</taxon>
        <taxon>Bacteroidota</taxon>
        <taxon>Flavobacteriia</taxon>
        <taxon>Flavobacteriales</taxon>
        <taxon>Flavobacteriaceae</taxon>
        <taxon>Xanthomarina</taxon>
    </lineage>
</organism>
<evidence type="ECO:0000256" key="1">
    <source>
        <dbReference type="ARBA" id="ARBA00022679"/>
    </source>
</evidence>
<evidence type="ECO:0000313" key="5">
    <source>
        <dbReference type="EMBL" id="HCY80302.1"/>
    </source>
</evidence>
<name>A0A3D6BLZ3_9FLAO</name>
<accession>A0A3D6BLZ3</accession>
<protein>
    <submittedName>
        <fullName evidence="5">Glycosyltransferase family 1 protein</fullName>
    </submittedName>
</protein>
<evidence type="ECO:0000256" key="2">
    <source>
        <dbReference type="SAM" id="Coils"/>
    </source>
</evidence>